<dbReference type="CDD" id="cd10917">
    <property type="entry name" value="CE4_NodB_like_6s_7s"/>
    <property type="match status" value="1"/>
</dbReference>
<evidence type="ECO:0000313" key="6">
    <source>
        <dbReference type="Proteomes" id="UP000297453"/>
    </source>
</evidence>
<evidence type="ECO:0000256" key="3">
    <source>
        <dbReference type="SAM" id="SignalP"/>
    </source>
</evidence>
<dbReference type="InterPro" id="IPR011330">
    <property type="entry name" value="Glyco_hydro/deAcase_b/a-brl"/>
</dbReference>
<dbReference type="GO" id="GO:0046872">
    <property type="term" value="F:metal ion binding"/>
    <property type="evidence" value="ECO:0007669"/>
    <property type="project" value="UniProtKB-KW"/>
</dbReference>
<dbReference type="Gene3D" id="3.20.20.370">
    <property type="entry name" value="Glycoside hydrolase/deacetylase"/>
    <property type="match status" value="1"/>
</dbReference>
<dbReference type="GO" id="GO:0016810">
    <property type="term" value="F:hydrolase activity, acting on carbon-nitrogen (but not peptide) bonds"/>
    <property type="evidence" value="ECO:0007669"/>
    <property type="project" value="InterPro"/>
</dbReference>
<keyword evidence="1" id="KW-0479">Metal-binding</keyword>
<dbReference type="InterPro" id="IPR050248">
    <property type="entry name" value="Polysacc_deacetylase_ArnD"/>
</dbReference>
<dbReference type="Proteomes" id="UP000297453">
    <property type="component" value="Unassembled WGS sequence"/>
</dbReference>
<comment type="caution">
    <text evidence="5">The sequence shown here is derived from an EMBL/GenBank/DDBJ whole genome shotgun (WGS) entry which is preliminary data.</text>
</comment>
<dbReference type="GO" id="GO:0016020">
    <property type="term" value="C:membrane"/>
    <property type="evidence" value="ECO:0007669"/>
    <property type="project" value="TreeGrafter"/>
</dbReference>
<dbReference type="GO" id="GO:0005975">
    <property type="term" value="P:carbohydrate metabolic process"/>
    <property type="evidence" value="ECO:0007669"/>
    <property type="project" value="InterPro"/>
</dbReference>
<dbReference type="InterPro" id="IPR002509">
    <property type="entry name" value="NODB_dom"/>
</dbReference>
<name>A0A4R9G158_9LEPT</name>
<dbReference type="PROSITE" id="PS51677">
    <property type="entry name" value="NODB"/>
    <property type="match status" value="1"/>
</dbReference>
<dbReference type="OrthoDB" id="9812065at2"/>
<dbReference type="Pfam" id="PF01522">
    <property type="entry name" value="Polysacc_deac_1"/>
    <property type="match status" value="1"/>
</dbReference>
<feature type="domain" description="NodB homology" evidence="4">
    <location>
        <begin position="47"/>
        <end position="268"/>
    </location>
</feature>
<dbReference type="EMBL" id="RQEP01000010">
    <property type="protein sequence ID" value="TGK04961.1"/>
    <property type="molecule type" value="Genomic_DNA"/>
</dbReference>
<dbReference type="SUPFAM" id="SSF88713">
    <property type="entry name" value="Glycoside hydrolase/deacetylase"/>
    <property type="match status" value="1"/>
</dbReference>
<evidence type="ECO:0000256" key="2">
    <source>
        <dbReference type="ARBA" id="ARBA00022801"/>
    </source>
</evidence>
<dbReference type="PANTHER" id="PTHR10587:SF133">
    <property type="entry name" value="CHITIN DEACETYLASE 1-RELATED"/>
    <property type="match status" value="1"/>
</dbReference>
<evidence type="ECO:0000259" key="4">
    <source>
        <dbReference type="PROSITE" id="PS51677"/>
    </source>
</evidence>
<evidence type="ECO:0000256" key="1">
    <source>
        <dbReference type="ARBA" id="ARBA00022723"/>
    </source>
</evidence>
<gene>
    <name evidence="5" type="ORF">EHO59_08935</name>
</gene>
<protein>
    <submittedName>
        <fullName evidence="5">Polysaccharide deacetylase family protein</fullName>
    </submittedName>
</protein>
<keyword evidence="2" id="KW-0378">Hydrolase</keyword>
<dbReference type="AlphaFoldDB" id="A0A4R9G158"/>
<sequence length="290" mass="33614">MKAFVCAFASLFFFSLHCSGADRISDLQPSSNQYALGYYEGDPLPNKTAYLTFDDGPSDWTSEVLDVLKEENVKATFFVCGAWLPKKSRTGNSFHKYKDTLIRMKKEGHVVGNHTLGHPNLANMSEERIEKQLDENERLYRQELGEYSEKLTLLRPPFGSPYNRNLSEEKKRRVSSVLQKKGIVFMWSKAFDSSDSKEWVRGEWYEKGPRINTESDRFKAKMERIYTRLTSKADGQGIVILFHDTHPTTKEVLPFVIEKLKEEGYKFGTAEDYAKWRWGKTTKQVLEEEM</sequence>
<reference evidence="5" key="1">
    <citation type="journal article" date="2019" name="PLoS Negl. Trop. Dis.">
        <title>Revisiting the worldwide diversity of Leptospira species in the environment.</title>
        <authorList>
            <person name="Vincent A.T."/>
            <person name="Schiettekatte O."/>
            <person name="Bourhy P."/>
            <person name="Veyrier F.J."/>
            <person name="Picardeau M."/>
        </authorList>
    </citation>
    <scope>NUCLEOTIDE SEQUENCE [LARGE SCALE GENOMIC DNA]</scope>
    <source>
        <strain evidence="5">SSS9</strain>
    </source>
</reference>
<feature type="chain" id="PRO_5020209744" evidence="3">
    <location>
        <begin position="21"/>
        <end position="290"/>
    </location>
</feature>
<organism evidence="5 6">
    <name type="scientific">Leptospira semungkisensis</name>
    <dbReference type="NCBI Taxonomy" id="2484985"/>
    <lineage>
        <taxon>Bacteria</taxon>
        <taxon>Pseudomonadati</taxon>
        <taxon>Spirochaetota</taxon>
        <taxon>Spirochaetia</taxon>
        <taxon>Leptospirales</taxon>
        <taxon>Leptospiraceae</taxon>
        <taxon>Leptospira</taxon>
    </lineage>
</organism>
<accession>A0A4R9G158</accession>
<dbReference type="PANTHER" id="PTHR10587">
    <property type="entry name" value="GLYCOSYL TRANSFERASE-RELATED"/>
    <property type="match status" value="1"/>
</dbReference>
<keyword evidence="6" id="KW-1185">Reference proteome</keyword>
<keyword evidence="3" id="KW-0732">Signal</keyword>
<proteinExistence type="predicted"/>
<feature type="signal peptide" evidence="3">
    <location>
        <begin position="1"/>
        <end position="20"/>
    </location>
</feature>
<dbReference type="RefSeq" id="WP_135587059.1">
    <property type="nucleotide sequence ID" value="NZ_RQEP01000010.1"/>
</dbReference>
<evidence type="ECO:0000313" key="5">
    <source>
        <dbReference type="EMBL" id="TGK04961.1"/>
    </source>
</evidence>